<evidence type="ECO:0000256" key="1">
    <source>
        <dbReference type="ARBA" id="ARBA00022574"/>
    </source>
</evidence>
<dbReference type="InterPro" id="IPR001680">
    <property type="entry name" value="WD40_rpt"/>
</dbReference>
<feature type="repeat" description="WD" evidence="3">
    <location>
        <begin position="388"/>
        <end position="423"/>
    </location>
</feature>
<feature type="compositionally biased region" description="Polar residues" evidence="4">
    <location>
        <begin position="207"/>
        <end position="217"/>
    </location>
</feature>
<dbReference type="InterPro" id="IPR000253">
    <property type="entry name" value="FHA_dom"/>
</dbReference>
<dbReference type="PANTHER" id="PTHR16017:SF0">
    <property type="entry name" value="WD REPEAT-CONTAINING PROTEIN 70"/>
    <property type="match status" value="1"/>
</dbReference>
<protein>
    <recommendedName>
        <fullName evidence="5">FHA domain-containing protein</fullName>
    </recommendedName>
</protein>
<dbReference type="PROSITE" id="PS50082">
    <property type="entry name" value="WD_REPEATS_2"/>
    <property type="match status" value="2"/>
</dbReference>
<dbReference type="Gene3D" id="2.60.200.20">
    <property type="match status" value="1"/>
</dbReference>
<dbReference type="PANTHER" id="PTHR16017">
    <property type="entry name" value="GASTRULATION DEFECTIVE PROTEIN 1-RELATED"/>
    <property type="match status" value="1"/>
</dbReference>
<evidence type="ECO:0000256" key="2">
    <source>
        <dbReference type="ARBA" id="ARBA00022737"/>
    </source>
</evidence>
<evidence type="ECO:0000313" key="6">
    <source>
        <dbReference type="EMBL" id="CAE2210442.1"/>
    </source>
</evidence>
<dbReference type="SUPFAM" id="SSF49879">
    <property type="entry name" value="SMAD/FHA domain"/>
    <property type="match status" value="1"/>
</dbReference>
<evidence type="ECO:0000256" key="4">
    <source>
        <dbReference type="SAM" id="MobiDB-lite"/>
    </source>
</evidence>
<gene>
    <name evidence="6" type="ORF">OAUR00152_LOCUS4329</name>
</gene>
<feature type="compositionally biased region" description="Basic and acidic residues" evidence="4">
    <location>
        <begin position="713"/>
        <end position="737"/>
    </location>
</feature>
<evidence type="ECO:0000259" key="5">
    <source>
        <dbReference type="PROSITE" id="PS50006"/>
    </source>
</evidence>
<feature type="repeat" description="WD" evidence="3">
    <location>
        <begin position="442"/>
        <end position="474"/>
    </location>
</feature>
<dbReference type="SMART" id="SM00320">
    <property type="entry name" value="WD40"/>
    <property type="match status" value="5"/>
</dbReference>
<dbReference type="InterPro" id="IPR015943">
    <property type="entry name" value="WD40/YVTN_repeat-like_dom_sf"/>
</dbReference>
<dbReference type="EMBL" id="HBKQ01006512">
    <property type="protein sequence ID" value="CAE2210442.1"/>
    <property type="molecule type" value="Transcribed_RNA"/>
</dbReference>
<feature type="region of interest" description="Disordered" evidence="4">
    <location>
        <begin position="207"/>
        <end position="255"/>
    </location>
</feature>
<dbReference type="Pfam" id="PF00400">
    <property type="entry name" value="WD40"/>
    <property type="match status" value="2"/>
</dbReference>
<dbReference type="InterPro" id="IPR008984">
    <property type="entry name" value="SMAD_FHA_dom_sf"/>
</dbReference>
<keyword evidence="1 3" id="KW-0853">WD repeat</keyword>
<sequence>MDNELSIPSYATLSPPSGGVHASLTCCGASIPISGETSVRQDGARCLIVGRQAASSDVRIDHGSISRRHAALYYLPGGKSGGDGTALWLRDLGGKHGTRINGSRLEKGGVATLGDGDEIVFGKVSQQKFAVSIPEAMRTIPSSVKGSESAATTDEKVDRDGSEKDAEGGGPVASEGDESVRTPEAGAGLTGRAKREAEIAAMMESLNQTPAYRTYQASEEDDEDPSGAGTLDYGNPRRRDVELGEDPSGGGSDDAVHVNPYCLPVTRCAPLDSSASCPPDATSSEYRVGGGKVVAALSVDPSGSRLVTGCTDAIMRMYDFAGMDASGRAFREVEAEEGHPIVAFRHSNTGDRMIVGTTSAQPKVMDRDGREIVQFNKGDPYVNDQSRTTGHTAAITGVDWHPLERDVVLTSSLDGSARLWDLNGKMQFSKLLCDRVVRAKNARGQRTGVTCTVFHPGGREIALGTSDGSVQIWSCAGTIRTRPDRAVFDAHGPGRAVTSLVYSADGTRLASRSIGDDAAAVWDARKLTRSSEPLAVCAGLPALHEASNCAFGPDGTVLCAGTSVDPPRKKGGEDQGATQNRSAGVSRGKLRLYKLPEKYAPPAEKPLIPIAEVDAAAPGASAVRVLWHHKLNQIVVGTSDGNASVFFDPAHSSRGALLGLSKRAKAQDALGLLLASRAPAGSAAVTSEIVTPHALPMFQTEKQQRKAKRGKRQREELKEEDDRARHKPEAPATDKARIGGQTSAGANFTQFVVQSLGMTKNKNIAGRDPRDDLMKYREGKKNYASKAYEGDVERVLAEKTAEEEEAEMREGNREE</sequence>
<feature type="compositionally biased region" description="Basic and acidic residues" evidence="4">
    <location>
        <begin position="153"/>
        <end position="167"/>
    </location>
</feature>
<dbReference type="InterPro" id="IPR036322">
    <property type="entry name" value="WD40_repeat_dom_sf"/>
</dbReference>
<feature type="region of interest" description="Disordered" evidence="4">
    <location>
        <begin position="142"/>
        <end position="193"/>
    </location>
</feature>
<feature type="region of interest" description="Disordered" evidence="4">
    <location>
        <begin position="695"/>
        <end position="743"/>
    </location>
</feature>
<evidence type="ECO:0000256" key="3">
    <source>
        <dbReference type="PROSITE-ProRule" id="PRU00221"/>
    </source>
</evidence>
<dbReference type="GO" id="GO:0005634">
    <property type="term" value="C:nucleus"/>
    <property type="evidence" value="ECO:0007669"/>
    <property type="project" value="TreeGrafter"/>
</dbReference>
<feature type="compositionally biased region" description="Polar residues" evidence="4">
    <location>
        <begin position="142"/>
        <end position="152"/>
    </location>
</feature>
<feature type="domain" description="FHA" evidence="5">
    <location>
        <begin position="47"/>
        <end position="105"/>
    </location>
</feature>
<dbReference type="PROSITE" id="PS50006">
    <property type="entry name" value="FHA_DOMAIN"/>
    <property type="match status" value="1"/>
</dbReference>
<dbReference type="InterPro" id="IPR051858">
    <property type="entry name" value="WD_repeat_GAD-1"/>
</dbReference>
<dbReference type="Pfam" id="PF00498">
    <property type="entry name" value="FHA"/>
    <property type="match status" value="1"/>
</dbReference>
<dbReference type="CDD" id="cd00060">
    <property type="entry name" value="FHA"/>
    <property type="match status" value="1"/>
</dbReference>
<feature type="region of interest" description="Disordered" evidence="4">
    <location>
        <begin position="562"/>
        <end position="585"/>
    </location>
</feature>
<dbReference type="AlphaFoldDB" id="A0A7S4HVB9"/>
<dbReference type="SMART" id="SM00240">
    <property type="entry name" value="FHA"/>
    <property type="match status" value="1"/>
</dbReference>
<dbReference type="InterPro" id="IPR019775">
    <property type="entry name" value="WD40_repeat_CS"/>
</dbReference>
<dbReference type="GO" id="GO:0035861">
    <property type="term" value="C:site of double-strand break"/>
    <property type="evidence" value="ECO:0007669"/>
    <property type="project" value="TreeGrafter"/>
</dbReference>
<organism evidence="6">
    <name type="scientific">Odontella aurita</name>
    <dbReference type="NCBI Taxonomy" id="265563"/>
    <lineage>
        <taxon>Eukaryota</taxon>
        <taxon>Sar</taxon>
        <taxon>Stramenopiles</taxon>
        <taxon>Ochrophyta</taxon>
        <taxon>Bacillariophyta</taxon>
        <taxon>Mediophyceae</taxon>
        <taxon>Biddulphiophycidae</taxon>
        <taxon>Eupodiscales</taxon>
        <taxon>Odontellaceae</taxon>
        <taxon>Odontella</taxon>
    </lineage>
</organism>
<dbReference type="PROSITE" id="PS00678">
    <property type="entry name" value="WD_REPEATS_1"/>
    <property type="match status" value="1"/>
</dbReference>
<proteinExistence type="predicted"/>
<dbReference type="PROSITE" id="PS50294">
    <property type="entry name" value="WD_REPEATS_REGION"/>
    <property type="match status" value="2"/>
</dbReference>
<name>A0A7S4HVB9_9STRA</name>
<accession>A0A7S4HVB9</accession>
<keyword evidence="2" id="KW-0677">Repeat</keyword>
<dbReference type="Gene3D" id="2.130.10.10">
    <property type="entry name" value="YVTN repeat-like/Quinoprotein amine dehydrogenase"/>
    <property type="match status" value="2"/>
</dbReference>
<dbReference type="SUPFAM" id="SSF50978">
    <property type="entry name" value="WD40 repeat-like"/>
    <property type="match status" value="1"/>
</dbReference>
<reference evidence="6" key="1">
    <citation type="submission" date="2021-01" db="EMBL/GenBank/DDBJ databases">
        <authorList>
            <person name="Corre E."/>
            <person name="Pelletier E."/>
            <person name="Niang G."/>
            <person name="Scheremetjew M."/>
            <person name="Finn R."/>
            <person name="Kale V."/>
            <person name="Holt S."/>
            <person name="Cochrane G."/>
            <person name="Meng A."/>
            <person name="Brown T."/>
            <person name="Cohen L."/>
        </authorList>
    </citation>
    <scope>NUCLEOTIDE SEQUENCE</scope>
    <source>
        <strain evidence="6">Isolate 1302-5</strain>
    </source>
</reference>